<sequence length="272" mass="30668">MFFYEIRSKFRRLVIHFYHHKNKYGDVCFEPQNLNSTVREFEVAQLEDGIFDLYLDSGSESEDLREALQEFDDGHLFHRHLQQDNLCECCCHQSEYPNDSNDQNSTPLASREPLDLPILNFLRLAKHGLSSQPTTGGLQGNISHETQNQGGIMEDKENNPPFSRKQRAPSESPFAAESAQIRKGRTKSPCLRRMNDASLNAALVSSGHQPKRIASTYSSDFTMITNENAGHEKEGIHPLNTQTIEEIQTAQIEATSSPAFDGSVSKSETYEA</sequence>
<organism evidence="2 3">
    <name type="scientific">Kuraishia capsulata CBS 1993</name>
    <dbReference type="NCBI Taxonomy" id="1382522"/>
    <lineage>
        <taxon>Eukaryota</taxon>
        <taxon>Fungi</taxon>
        <taxon>Dikarya</taxon>
        <taxon>Ascomycota</taxon>
        <taxon>Saccharomycotina</taxon>
        <taxon>Pichiomycetes</taxon>
        <taxon>Pichiales</taxon>
        <taxon>Pichiaceae</taxon>
        <taxon>Kuraishia</taxon>
    </lineage>
</organism>
<dbReference type="Proteomes" id="UP000019384">
    <property type="component" value="Unassembled WGS sequence"/>
</dbReference>
<name>W6MQJ7_9ASCO</name>
<evidence type="ECO:0000256" key="1">
    <source>
        <dbReference type="SAM" id="MobiDB-lite"/>
    </source>
</evidence>
<evidence type="ECO:0000313" key="3">
    <source>
        <dbReference type="Proteomes" id="UP000019384"/>
    </source>
</evidence>
<feature type="compositionally biased region" description="Polar residues" evidence="1">
    <location>
        <begin position="131"/>
        <end position="150"/>
    </location>
</feature>
<evidence type="ECO:0000313" key="2">
    <source>
        <dbReference type="EMBL" id="CDK27532.1"/>
    </source>
</evidence>
<dbReference type="GeneID" id="34520913"/>
<feature type="compositionally biased region" description="Low complexity" evidence="1">
    <location>
        <begin position="169"/>
        <end position="179"/>
    </location>
</feature>
<reference evidence="2" key="1">
    <citation type="submission" date="2013-12" db="EMBL/GenBank/DDBJ databases">
        <authorList>
            <person name="Genoscope - CEA"/>
        </authorList>
    </citation>
    <scope>NUCLEOTIDE SEQUENCE</scope>
    <source>
        <strain evidence="2">CBS 1993</strain>
    </source>
</reference>
<dbReference type="AlphaFoldDB" id="W6MQJ7"/>
<dbReference type="HOGENOM" id="CLU_1023308_0_0_1"/>
<keyword evidence="3" id="KW-1185">Reference proteome</keyword>
<proteinExistence type="predicted"/>
<feature type="region of interest" description="Disordered" evidence="1">
    <location>
        <begin position="131"/>
        <end position="185"/>
    </location>
</feature>
<protein>
    <submittedName>
        <fullName evidence="2">Uncharacterized protein</fullName>
    </submittedName>
</protein>
<gene>
    <name evidence="2" type="ORF">KUCA_T00003510001</name>
</gene>
<reference evidence="2" key="2">
    <citation type="submission" date="2014-02" db="EMBL/GenBank/DDBJ databases">
        <title>Complete DNA sequence of /Kuraishia capsulata/ illustrates novel genomic features among budding yeasts (/Saccharomycotina/).</title>
        <authorList>
            <person name="Morales L."/>
            <person name="Noel B."/>
            <person name="Porcel B."/>
            <person name="Marcet-Houben M."/>
            <person name="Hullo M-F."/>
            <person name="Sacerdot C."/>
            <person name="Tekaia F."/>
            <person name="Leh-Louis V."/>
            <person name="Despons L."/>
            <person name="Khanna V."/>
            <person name="Aury J-M."/>
            <person name="Barbe V."/>
            <person name="Couloux A."/>
            <person name="Labadie K."/>
            <person name="Pelletier E."/>
            <person name="Souciet J-L."/>
            <person name="Boekhout T."/>
            <person name="Gabaldon T."/>
            <person name="Wincker P."/>
            <person name="Dujon B."/>
        </authorList>
    </citation>
    <scope>NUCLEOTIDE SEQUENCE</scope>
    <source>
        <strain evidence="2">CBS 1993</strain>
    </source>
</reference>
<dbReference type="EMBL" id="HG793128">
    <property type="protein sequence ID" value="CDK27532.1"/>
    <property type="molecule type" value="Genomic_DNA"/>
</dbReference>
<accession>W6MQJ7</accession>
<dbReference type="RefSeq" id="XP_022459525.1">
    <property type="nucleotide sequence ID" value="XM_022601932.1"/>
</dbReference>
<feature type="region of interest" description="Disordered" evidence="1">
    <location>
        <begin position="253"/>
        <end position="272"/>
    </location>
</feature>